<sequence length="44" mass="5008">MRLIPQCITESINLENDSNSDMTGVVHLYIVGNRVLFKFGRVAR</sequence>
<accession>E8M980</accession>
<dbReference type="EMBL" id="AEVT01000083">
    <property type="protein sequence ID" value="EGA69436.1"/>
    <property type="molecule type" value="Genomic_DNA"/>
</dbReference>
<proteinExistence type="predicted"/>
<protein>
    <submittedName>
        <fullName evidence="1">Uncharacterized protein</fullName>
    </submittedName>
</protein>
<organism evidence="1 2">
    <name type="scientific">Vibrio sinaloensis DSM 21326</name>
    <dbReference type="NCBI Taxonomy" id="945550"/>
    <lineage>
        <taxon>Bacteria</taxon>
        <taxon>Pseudomonadati</taxon>
        <taxon>Pseudomonadota</taxon>
        <taxon>Gammaproteobacteria</taxon>
        <taxon>Vibrionales</taxon>
        <taxon>Vibrionaceae</taxon>
        <taxon>Vibrio</taxon>
        <taxon>Vibrio oreintalis group</taxon>
    </lineage>
</organism>
<comment type="caution">
    <text evidence="1">The sequence shown here is derived from an EMBL/GenBank/DDBJ whole genome shotgun (WGS) entry which is preliminary data.</text>
</comment>
<reference evidence="1 2" key="1">
    <citation type="journal article" date="2012" name="Int. J. Syst. Evol. Microbiol.">
        <title>Vibrio caribbeanicus sp. nov., isolated from the marine sponge Scleritoderma cyanea.</title>
        <authorList>
            <person name="Hoffmann M."/>
            <person name="Monday S.R."/>
            <person name="Allard M.W."/>
            <person name="Strain E.A."/>
            <person name="Whittaker P."/>
            <person name="Naum M."/>
            <person name="McCarthy P.J."/>
            <person name="Lopez J.V."/>
            <person name="Fischer M."/>
            <person name="Brown E.W."/>
        </authorList>
    </citation>
    <scope>NUCLEOTIDE SEQUENCE [LARGE SCALE GENOMIC DNA]</scope>
    <source>
        <strain evidence="2">DSMZ 21326</strain>
    </source>
</reference>
<name>E8M980_PHOS4</name>
<gene>
    <name evidence="1" type="ORF">VISI1226_09659</name>
</gene>
<evidence type="ECO:0000313" key="1">
    <source>
        <dbReference type="EMBL" id="EGA69436.1"/>
    </source>
</evidence>
<dbReference type="Proteomes" id="UP000006228">
    <property type="component" value="Unassembled WGS sequence"/>
</dbReference>
<dbReference type="AlphaFoldDB" id="E8M980"/>
<evidence type="ECO:0000313" key="2">
    <source>
        <dbReference type="Proteomes" id="UP000006228"/>
    </source>
</evidence>